<evidence type="ECO:0000313" key="2">
    <source>
        <dbReference type="Proteomes" id="UP000824102"/>
    </source>
</evidence>
<dbReference type="EMBL" id="DXBB01000043">
    <property type="protein sequence ID" value="HIZ72387.1"/>
    <property type="molecule type" value="Genomic_DNA"/>
</dbReference>
<organism evidence="1 2">
    <name type="scientific">Candidatus Gallimonas intestinavium</name>
    <dbReference type="NCBI Taxonomy" id="2838603"/>
    <lineage>
        <taxon>Bacteria</taxon>
        <taxon>Bacillati</taxon>
        <taxon>Bacillota</taxon>
        <taxon>Clostridia</taxon>
        <taxon>Candidatus Gallimonas</taxon>
    </lineage>
</organism>
<accession>A0A9D2G541</accession>
<reference evidence="1" key="1">
    <citation type="journal article" date="2021" name="PeerJ">
        <title>Extensive microbial diversity within the chicken gut microbiome revealed by metagenomics and culture.</title>
        <authorList>
            <person name="Gilroy R."/>
            <person name="Ravi A."/>
            <person name="Getino M."/>
            <person name="Pursley I."/>
            <person name="Horton D.L."/>
            <person name="Alikhan N.F."/>
            <person name="Baker D."/>
            <person name="Gharbi K."/>
            <person name="Hall N."/>
            <person name="Watson M."/>
            <person name="Adriaenssens E.M."/>
            <person name="Foster-Nyarko E."/>
            <person name="Jarju S."/>
            <person name="Secka A."/>
            <person name="Antonio M."/>
            <person name="Oren A."/>
            <person name="Chaudhuri R.R."/>
            <person name="La Ragione R."/>
            <person name="Hildebrand F."/>
            <person name="Pallen M.J."/>
        </authorList>
    </citation>
    <scope>NUCLEOTIDE SEQUENCE</scope>
    <source>
        <strain evidence="1">ChiW7-2402</strain>
    </source>
</reference>
<gene>
    <name evidence="1" type="ORF">H9964_02260</name>
</gene>
<proteinExistence type="predicted"/>
<dbReference type="AlphaFoldDB" id="A0A9D2G541"/>
<dbReference type="Proteomes" id="UP000824102">
    <property type="component" value="Unassembled WGS sequence"/>
</dbReference>
<evidence type="ECO:0000313" key="1">
    <source>
        <dbReference type="EMBL" id="HIZ72387.1"/>
    </source>
</evidence>
<name>A0A9D2G541_9FIRM</name>
<comment type="caution">
    <text evidence="1">The sequence shown here is derived from an EMBL/GenBank/DDBJ whole genome shotgun (WGS) entry which is preliminary data.</text>
</comment>
<protein>
    <submittedName>
        <fullName evidence="1">PD-(D/E)XK nuclease family protein</fullName>
    </submittedName>
</protein>
<reference evidence="1" key="2">
    <citation type="submission" date="2021-04" db="EMBL/GenBank/DDBJ databases">
        <authorList>
            <person name="Gilroy R."/>
        </authorList>
    </citation>
    <scope>NUCLEOTIDE SEQUENCE</scope>
    <source>
        <strain evidence="1">ChiW7-2402</strain>
    </source>
</reference>
<sequence>MPKSGSVTARWRSFCASGWERKCPAASTFPPSPKRASSTLKARLFEGVGMEILTLVEALKGSLLYQMSLGNTELYHSNVWAWLFQNDHNFIKIFFDAYDERRYEFCGAARECAHRDLIIWLRERGLPEREGKCYFVIENKIKSLADRVQLQNYSEDLYGNRLVGAAFTGIINPFDQDIVQTEGKIKATWRFVPYHKIAEQINEIAAKSQSELIRKNRAQIEEYCSTICHLVSVLRGAVELCPGRLEYRCGQELTAALEEIRLRDIFVKLKAASFVRFLKEREGELLKLCPEGYRLEIMQGFHRKSATIDVRFTDWKARNKQYLHIGIQLQGDQYRRIAERNGRFTSVEEVFHEFKGDWFDENYRPEAQEKVIFGRPTRMRASYDSYGANSREYSFVYQYFDLDESGREFEQLFKMIFSDMKLAGEIVLGREASIDP</sequence>